<dbReference type="AlphaFoldDB" id="A0A1M5FDQ3"/>
<evidence type="ECO:0000313" key="5">
    <source>
        <dbReference type="Proteomes" id="UP000183945"/>
    </source>
</evidence>
<accession>A0A1M5FDQ3</accession>
<organism evidence="4 5">
    <name type="scientific">Salegentibacter echinorum</name>
    <dbReference type="NCBI Taxonomy" id="1073325"/>
    <lineage>
        <taxon>Bacteria</taxon>
        <taxon>Pseudomonadati</taxon>
        <taxon>Bacteroidota</taxon>
        <taxon>Flavobacteriia</taxon>
        <taxon>Flavobacteriales</taxon>
        <taxon>Flavobacteriaceae</taxon>
        <taxon>Salegentibacter</taxon>
    </lineage>
</organism>
<name>A0A1M5FDQ3_SALEC</name>
<evidence type="ECO:0000256" key="1">
    <source>
        <dbReference type="ARBA" id="ARBA00022516"/>
    </source>
</evidence>
<reference evidence="5" key="1">
    <citation type="submission" date="2016-11" db="EMBL/GenBank/DDBJ databases">
        <authorList>
            <person name="Varghese N."/>
            <person name="Submissions S."/>
        </authorList>
    </citation>
    <scope>NUCLEOTIDE SEQUENCE [LARGE SCALE GENOMIC DNA]</scope>
    <source>
        <strain evidence="5">DSM 24579</strain>
    </source>
</reference>
<keyword evidence="2" id="KW-0378">Hydrolase</keyword>
<proteinExistence type="predicted"/>
<evidence type="ECO:0000313" key="4">
    <source>
        <dbReference type="EMBL" id="SHF89680.1"/>
    </source>
</evidence>
<dbReference type="InterPro" id="IPR007431">
    <property type="entry name" value="ACP_PD"/>
</dbReference>
<evidence type="ECO:0000256" key="3">
    <source>
        <dbReference type="ARBA" id="ARBA00023098"/>
    </source>
</evidence>
<dbReference type="Proteomes" id="UP000183945">
    <property type="component" value="Unassembled WGS sequence"/>
</dbReference>
<dbReference type="OrthoDB" id="8442777at2"/>
<keyword evidence="3" id="KW-0443">Lipid metabolism</keyword>
<dbReference type="STRING" id="1073325.SAMN05444483_103148"/>
<dbReference type="GO" id="GO:0006633">
    <property type="term" value="P:fatty acid biosynthetic process"/>
    <property type="evidence" value="ECO:0007669"/>
    <property type="project" value="InterPro"/>
</dbReference>
<dbReference type="PIRSF" id="PIRSF011489">
    <property type="entry name" value="DUF479"/>
    <property type="match status" value="1"/>
</dbReference>
<dbReference type="RefSeq" id="WP_072878023.1">
    <property type="nucleotide sequence ID" value="NZ_FQVT01000003.1"/>
</dbReference>
<dbReference type="Pfam" id="PF04336">
    <property type="entry name" value="ACP_PD"/>
    <property type="match status" value="1"/>
</dbReference>
<dbReference type="PANTHER" id="PTHR38764">
    <property type="entry name" value="ACYL CARRIER PROTEIN PHOSPHODIESTERASE"/>
    <property type="match status" value="1"/>
</dbReference>
<dbReference type="EMBL" id="FQVT01000003">
    <property type="protein sequence ID" value="SHF89680.1"/>
    <property type="molecule type" value="Genomic_DNA"/>
</dbReference>
<dbReference type="PANTHER" id="PTHR38764:SF1">
    <property type="entry name" value="ACYL CARRIER PROTEIN PHOSPHODIESTERASE"/>
    <property type="match status" value="1"/>
</dbReference>
<evidence type="ECO:0000256" key="2">
    <source>
        <dbReference type="ARBA" id="ARBA00022801"/>
    </source>
</evidence>
<gene>
    <name evidence="4" type="ORF">SAMN05444483_103148</name>
</gene>
<dbReference type="GO" id="GO:0008770">
    <property type="term" value="F:[acyl-carrier-protein] phosphodiesterase activity"/>
    <property type="evidence" value="ECO:0007669"/>
    <property type="project" value="InterPro"/>
</dbReference>
<protein>
    <submittedName>
        <fullName evidence="4">Acyl carrier protein phosphodiesterase</fullName>
    </submittedName>
</protein>
<keyword evidence="5" id="KW-1185">Reference proteome</keyword>
<keyword evidence="1" id="KW-0444">Lipid biosynthesis</keyword>
<sequence>MNFLAHIYLSGDDDELKIGNFIADSVKGKQYLKYPERIQKGIILHRAIDSFTDTHPIVSQSVSKLFDKYGHYSRVIMDVLYDHFLAANWKNYSDIWLKTYTEDFYKLLQDNYKVLPKKVQNFLPYMVSQNWLYSYRTIDGIEKILSQMGRRITHPVAMNLAVNELREFYSEFEEEFNAFFEELINFVKAEINR</sequence>